<dbReference type="Pfam" id="PF20209">
    <property type="entry name" value="DUF6570"/>
    <property type="match status" value="1"/>
</dbReference>
<feature type="domain" description="DUF6570" evidence="1">
    <location>
        <begin position="1"/>
        <end position="81"/>
    </location>
</feature>
<accession>A0A067SJL1</accession>
<dbReference type="InterPro" id="IPR046700">
    <property type="entry name" value="DUF6570"/>
</dbReference>
<proteinExistence type="predicted"/>
<evidence type="ECO:0000313" key="2">
    <source>
        <dbReference type="EMBL" id="KDR67904.1"/>
    </source>
</evidence>
<name>A0A067SJL1_GALM3</name>
<keyword evidence="3" id="KW-1185">Reference proteome</keyword>
<dbReference type="Proteomes" id="UP000027222">
    <property type="component" value="Unassembled WGS sequence"/>
</dbReference>
<organism evidence="2 3">
    <name type="scientific">Galerina marginata (strain CBS 339.88)</name>
    <dbReference type="NCBI Taxonomy" id="685588"/>
    <lineage>
        <taxon>Eukaryota</taxon>
        <taxon>Fungi</taxon>
        <taxon>Dikarya</taxon>
        <taxon>Basidiomycota</taxon>
        <taxon>Agaricomycotina</taxon>
        <taxon>Agaricomycetes</taxon>
        <taxon>Agaricomycetidae</taxon>
        <taxon>Agaricales</taxon>
        <taxon>Agaricineae</taxon>
        <taxon>Strophariaceae</taxon>
        <taxon>Galerina</taxon>
    </lineage>
</organism>
<protein>
    <recommendedName>
        <fullName evidence="1">DUF6570 domain-containing protein</fullName>
    </recommendedName>
</protein>
<sequence>MRANAISFANPTPKIYSILPPPVEEMDEVLAFIYTGPCKPTKSDFERIPLLVRHKKVAAALEWLKLNHKDYFDLEISYENLKAYPEDTPPVVVDFKESTSNRDPESIAVNDMEDETGTENGPCPFVVHGLTGEEYSTKSLKALKAIALKHLTDNKKILAVGHEKNPQSIYNNPQLFPQMMPWLFPYGLGGIGNKLQKNHISDLAHKRHLLMYYDK</sequence>
<gene>
    <name evidence="2" type="ORF">GALMADRAFT_41359</name>
</gene>
<dbReference type="HOGENOM" id="CLU_090397_0_0_1"/>
<dbReference type="AlphaFoldDB" id="A0A067SJL1"/>
<evidence type="ECO:0000259" key="1">
    <source>
        <dbReference type="Pfam" id="PF20209"/>
    </source>
</evidence>
<evidence type="ECO:0000313" key="3">
    <source>
        <dbReference type="Proteomes" id="UP000027222"/>
    </source>
</evidence>
<dbReference type="EMBL" id="KL142411">
    <property type="protein sequence ID" value="KDR67904.1"/>
    <property type="molecule type" value="Genomic_DNA"/>
</dbReference>
<feature type="non-terminal residue" evidence="2">
    <location>
        <position position="215"/>
    </location>
</feature>
<dbReference type="STRING" id="685588.A0A067SJL1"/>
<dbReference type="OrthoDB" id="3221862at2759"/>
<reference evidence="3" key="1">
    <citation type="journal article" date="2014" name="Proc. Natl. Acad. Sci. U.S.A.">
        <title>Extensive sampling of basidiomycete genomes demonstrates inadequacy of the white-rot/brown-rot paradigm for wood decay fungi.</title>
        <authorList>
            <person name="Riley R."/>
            <person name="Salamov A.A."/>
            <person name="Brown D.W."/>
            <person name="Nagy L.G."/>
            <person name="Floudas D."/>
            <person name="Held B.W."/>
            <person name="Levasseur A."/>
            <person name="Lombard V."/>
            <person name="Morin E."/>
            <person name="Otillar R."/>
            <person name="Lindquist E.A."/>
            <person name="Sun H."/>
            <person name="LaButti K.M."/>
            <person name="Schmutz J."/>
            <person name="Jabbour D."/>
            <person name="Luo H."/>
            <person name="Baker S.E."/>
            <person name="Pisabarro A.G."/>
            <person name="Walton J.D."/>
            <person name="Blanchette R.A."/>
            <person name="Henrissat B."/>
            <person name="Martin F."/>
            <person name="Cullen D."/>
            <person name="Hibbett D.S."/>
            <person name="Grigoriev I.V."/>
        </authorList>
    </citation>
    <scope>NUCLEOTIDE SEQUENCE [LARGE SCALE GENOMIC DNA]</scope>
    <source>
        <strain evidence="3">CBS 339.88</strain>
    </source>
</reference>